<evidence type="ECO:0000256" key="1">
    <source>
        <dbReference type="SAM" id="MobiDB-lite"/>
    </source>
</evidence>
<evidence type="ECO:0008006" key="4">
    <source>
        <dbReference type="Google" id="ProtNLM"/>
    </source>
</evidence>
<evidence type="ECO:0000313" key="2">
    <source>
        <dbReference type="EMBL" id="PVD23346.1"/>
    </source>
</evidence>
<feature type="region of interest" description="Disordered" evidence="1">
    <location>
        <begin position="260"/>
        <end position="358"/>
    </location>
</feature>
<feature type="compositionally biased region" description="Polar residues" evidence="1">
    <location>
        <begin position="344"/>
        <end position="354"/>
    </location>
</feature>
<feature type="compositionally biased region" description="Basic and acidic residues" evidence="1">
    <location>
        <begin position="307"/>
        <end position="322"/>
    </location>
</feature>
<gene>
    <name evidence="2" type="ORF">C0Q70_16614</name>
</gene>
<evidence type="ECO:0000313" key="3">
    <source>
        <dbReference type="Proteomes" id="UP000245119"/>
    </source>
</evidence>
<dbReference type="OMA" id="HANTKSP"/>
<feature type="region of interest" description="Disordered" evidence="1">
    <location>
        <begin position="410"/>
        <end position="431"/>
    </location>
</feature>
<feature type="compositionally biased region" description="Basic and acidic residues" evidence="1">
    <location>
        <begin position="420"/>
        <end position="431"/>
    </location>
</feature>
<dbReference type="Pfam" id="PF15669">
    <property type="entry name" value="CCDC24"/>
    <property type="match status" value="1"/>
</dbReference>
<organism evidence="2 3">
    <name type="scientific">Pomacea canaliculata</name>
    <name type="common">Golden apple snail</name>
    <dbReference type="NCBI Taxonomy" id="400727"/>
    <lineage>
        <taxon>Eukaryota</taxon>
        <taxon>Metazoa</taxon>
        <taxon>Spiralia</taxon>
        <taxon>Lophotrochozoa</taxon>
        <taxon>Mollusca</taxon>
        <taxon>Gastropoda</taxon>
        <taxon>Caenogastropoda</taxon>
        <taxon>Architaenioglossa</taxon>
        <taxon>Ampullarioidea</taxon>
        <taxon>Ampullariidae</taxon>
        <taxon>Pomacea</taxon>
    </lineage>
</organism>
<comment type="caution">
    <text evidence="2">The sequence shown here is derived from an EMBL/GenBank/DDBJ whole genome shotgun (WGS) entry which is preliminary data.</text>
</comment>
<dbReference type="STRING" id="400727.A0A2T7NQB9"/>
<proteinExistence type="predicted"/>
<feature type="compositionally biased region" description="Polar residues" evidence="1">
    <location>
        <begin position="129"/>
        <end position="147"/>
    </location>
</feature>
<reference evidence="2 3" key="1">
    <citation type="submission" date="2018-04" db="EMBL/GenBank/DDBJ databases">
        <title>The genome of golden apple snail Pomacea canaliculata provides insight into stress tolerance and invasive adaptation.</title>
        <authorList>
            <person name="Liu C."/>
            <person name="Liu B."/>
            <person name="Ren Y."/>
            <person name="Zhang Y."/>
            <person name="Wang H."/>
            <person name="Li S."/>
            <person name="Jiang F."/>
            <person name="Yin L."/>
            <person name="Zhang G."/>
            <person name="Qian W."/>
            <person name="Fan W."/>
        </authorList>
    </citation>
    <scope>NUCLEOTIDE SEQUENCE [LARGE SCALE GENOMIC DNA]</scope>
    <source>
        <strain evidence="2">SZHN2017</strain>
        <tissue evidence="2">Muscle</tissue>
    </source>
</reference>
<sequence>MTSFATNPEAYCPPLSLWHLVEQHVPFHEQDEIKNMLGDSLVELSLELHDEVKILLDIWRDYKEETETRVQSTPKLAEPPHVRERLIQEICFLADNVREKSVKKGLDPVTVLSRHNTRILEYAHDAKRTGTSCPSSARSSDGRQTPISPSSIVSSHESLSCTISENVASSNAKLNVLEFSDVCDRLRDTLTKEIAQLEGDISFLHNCLEDEAEFRSSGSLSLSREPTLTDLREERTLLEKELLSSEKVPLVPVSKAIFSPGEHANTKSPNVTRLRPVHPASSISKPSPLKASHNLGRFSASQNPTFQDHHSDTRVPDSDVKDQKKKGNASEVVLKGFAPRVSPGLSTHSDTASADSEESCAKTKNFVGMKEQDLFYAENSSGSKHRNRSPGRVKIVPVGSILDPLRDSVDSRQLIPTPPTKDKPLLRRPTSAERFRKTVMQCREGT</sequence>
<accession>A0A2T7NQB9</accession>
<feature type="region of interest" description="Disordered" evidence="1">
    <location>
        <begin position="127"/>
        <end position="152"/>
    </location>
</feature>
<dbReference type="Proteomes" id="UP000245119">
    <property type="component" value="Linkage Group LG10"/>
</dbReference>
<dbReference type="EMBL" id="PZQS01000010">
    <property type="protein sequence ID" value="PVD23346.1"/>
    <property type="molecule type" value="Genomic_DNA"/>
</dbReference>
<dbReference type="OrthoDB" id="6022633at2759"/>
<dbReference type="InterPro" id="IPR031367">
    <property type="entry name" value="CCDC24"/>
</dbReference>
<name>A0A2T7NQB9_POMCA</name>
<keyword evidence="3" id="KW-1185">Reference proteome</keyword>
<protein>
    <recommendedName>
        <fullName evidence="4">Coiled-coil domain-containing protein 24</fullName>
    </recommendedName>
</protein>
<dbReference type="PANTHER" id="PTHR28601">
    <property type="entry name" value="COILED-COIL DOMAIN-CONTAINING PROTEIN 24"/>
    <property type="match status" value="1"/>
</dbReference>
<dbReference type="PANTHER" id="PTHR28601:SF1">
    <property type="entry name" value="COILED-COIL DOMAIN-CONTAINING PROTEIN 24"/>
    <property type="match status" value="1"/>
</dbReference>
<dbReference type="AlphaFoldDB" id="A0A2T7NQB9"/>